<evidence type="ECO:0000313" key="4">
    <source>
        <dbReference type="EMBL" id="GAA4919835.1"/>
    </source>
</evidence>
<evidence type="ECO:0000313" key="5">
    <source>
        <dbReference type="Proteomes" id="UP001500368"/>
    </source>
</evidence>
<dbReference type="RefSeq" id="WP_345477418.1">
    <property type="nucleotide sequence ID" value="NZ_BAABLW010000007.1"/>
</dbReference>
<evidence type="ECO:0000256" key="2">
    <source>
        <dbReference type="SAM" id="MobiDB-lite"/>
    </source>
</evidence>
<accession>A0ABP9G2V2</accession>
<dbReference type="GO" id="GO:0032259">
    <property type="term" value="P:methylation"/>
    <property type="evidence" value="ECO:0007669"/>
    <property type="project" value="UniProtKB-KW"/>
</dbReference>
<keyword evidence="1" id="KW-0808">Transferase</keyword>
<dbReference type="InterPro" id="IPR029063">
    <property type="entry name" value="SAM-dependent_MTases_sf"/>
</dbReference>
<feature type="compositionally biased region" description="Basic and acidic residues" evidence="2">
    <location>
        <begin position="146"/>
        <end position="159"/>
    </location>
</feature>
<name>A0ABP9G2V2_9MICC</name>
<dbReference type="SUPFAM" id="SSF53335">
    <property type="entry name" value="S-adenosyl-L-methionine-dependent methyltransferases"/>
    <property type="match status" value="1"/>
</dbReference>
<evidence type="ECO:0000259" key="3">
    <source>
        <dbReference type="Pfam" id="PF13649"/>
    </source>
</evidence>
<dbReference type="Proteomes" id="UP001500368">
    <property type="component" value="Unassembled WGS sequence"/>
</dbReference>
<dbReference type="CDD" id="cd02440">
    <property type="entry name" value="AdoMet_MTases"/>
    <property type="match status" value="1"/>
</dbReference>
<dbReference type="PANTHER" id="PTHR43861">
    <property type="entry name" value="TRANS-ACONITATE 2-METHYLTRANSFERASE-RELATED"/>
    <property type="match status" value="1"/>
</dbReference>
<dbReference type="GO" id="GO:0008168">
    <property type="term" value="F:methyltransferase activity"/>
    <property type="evidence" value="ECO:0007669"/>
    <property type="project" value="UniProtKB-KW"/>
</dbReference>
<keyword evidence="4" id="KW-0489">Methyltransferase</keyword>
<dbReference type="Gene3D" id="3.40.50.150">
    <property type="entry name" value="Vaccinia Virus protein VP39"/>
    <property type="match status" value="1"/>
</dbReference>
<dbReference type="Pfam" id="PF13649">
    <property type="entry name" value="Methyltransf_25"/>
    <property type="match status" value="1"/>
</dbReference>
<organism evidence="4 5">
    <name type="scientific">Nesterenkonia rhizosphaerae</name>
    <dbReference type="NCBI Taxonomy" id="1348272"/>
    <lineage>
        <taxon>Bacteria</taxon>
        <taxon>Bacillati</taxon>
        <taxon>Actinomycetota</taxon>
        <taxon>Actinomycetes</taxon>
        <taxon>Micrococcales</taxon>
        <taxon>Micrococcaceae</taxon>
        <taxon>Nesterenkonia</taxon>
    </lineage>
</organism>
<dbReference type="EMBL" id="BAABLW010000007">
    <property type="protein sequence ID" value="GAA4919835.1"/>
    <property type="molecule type" value="Genomic_DNA"/>
</dbReference>
<protein>
    <submittedName>
        <fullName evidence="4">Class I SAM-dependent methyltransferase</fullName>
    </submittedName>
</protein>
<reference evidence="5" key="1">
    <citation type="journal article" date="2019" name="Int. J. Syst. Evol. Microbiol.">
        <title>The Global Catalogue of Microorganisms (GCM) 10K type strain sequencing project: providing services to taxonomists for standard genome sequencing and annotation.</title>
        <authorList>
            <consortium name="The Broad Institute Genomics Platform"/>
            <consortium name="The Broad Institute Genome Sequencing Center for Infectious Disease"/>
            <person name="Wu L."/>
            <person name="Ma J."/>
        </authorList>
    </citation>
    <scope>NUCLEOTIDE SEQUENCE [LARGE SCALE GENOMIC DNA]</scope>
    <source>
        <strain evidence="5">JCM 19129</strain>
    </source>
</reference>
<proteinExistence type="predicted"/>
<feature type="region of interest" description="Disordered" evidence="2">
    <location>
        <begin position="145"/>
        <end position="166"/>
    </location>
</feature>
<sequence length="214" mass="23444">MNHSFDHQYWREHWATGHSGPVMSDAPPHPYMARELAELPVGSALDVGCGAGAEALWLAAGGWHVTAVDISSAALDHVRNRAQRTGLQARLDWKQQDVTRWQPARSFDLVMTNYAHATIPQLDLYQRIAQWVRPGGTLLVVGHAEQGSHEHHHGHDDAGHPPAKASVTAQDITARIPGWDVITADCVSRTVSMQDGKQVSLRDVVVRAVRPSSS</sequence>
<evidence type="ECO:0000256" key="1">
    <source>
        <dbReference type="ARBA" id="ARBA00022679"/>
    </source>
</evidence>
<feature type="domain" description="Methyltransferase" evidence="3">
    <location>
        <begin position="45"/>
        <end position="136"/>
    </location>
</feature>
<keyword evidence="5" id="KW-1185">Reference proteome</keyword>
<dbReference type="InterPro" id="IPR041698">
    <property type="entry name" value="Methyltransf_25"/>
</dbReference>
<gene>
    <name evidence="4" type="ORF">GCM10025790_14780</name>
</gene>
<comment type="caution">
    <text evidence="4">The sequence shown here is derived from an EMBL/GenBank/DDBJ whole genome shotgun (WGS) entry which is preliminary data.</text>
</comment>